<evidence type="ECO:0000256" key="4">
    <source>
        <dbReference type="ARBA" id="ARBA00022475"/>
    </source>
</evidence>
<dbReference type="Proteomes" id="UP000478417">
    <property type="component" value="Unassembled WGS sequence"/>
</dbReference>
<dbReference type="Pfam" id="PF07517">
    <property type="entry name" value="SecA_DEAD"/>
    <property type="match status" value="1"/>
</dbReference>
<keyword evidence="8 12" id="KW-0653">Protein transport</keyword>
<evidence type="ECO:0000259" key="15">
    <source>
        <dbReference type="PROSITE" id="PS51192"/>
    </source>
</evidence>
<dbReference type="PANTHER" id="PTHR30612">
    <property type="entry name" value="SECA INNER MEMBRANE COMPONENT OF SEC PROTEIN SECRETION SYSTEM"/>
    <property type="match status" value="1"/>
</dbReference>
<dbReference type="Pfam" id="PF07516">
    <property type="entry name" value="SecA_SW"/>
    <property type="match status" value="1"/>
</dbReference>
<keyword evidence="10 12" id="KW-0811">Translocation</keyword>
<dbReference type="CDD" id="cd18803">
    <property type="entry name" value="SF2_C_secA"/>
    <property type="match status" value="1"/>
</dbReference>
<dbReference type="FunFam" id="3.40.50.300:FF:000429">
    <property type="entry name" value="Preprotein translocase subunit SecA"/>
    <property type="match status" value="1"/>
</dbReference>
<organism evidence="18 19">
    <name type="scientific">Oceanipulchritudo coccoides</name>
    <dbReference type="NCBI Taxonomy" id="2706888"/>
    <lineage>
        <taxon>Bacteria</taxon>
        <taxon>Pseudomonadati</taxon>
        <taxon>Verrucomicrobiota</taxon>
        <taxon>Opitutia</taxon>
        <taxon>Puniceicoccales</taxon>
        <taxon>Oceanipulchritudinaceae</taxon>
        <taxon>Oceanipulchritudo</taxon>
    </lineage>
</organism>
<dbReference type="Gene3D" id="3.40.50.300">
    <property type="entry name" value="P-loop containing nucleotide triphosphate hydrolases"/>
    <property type="match status" value="3"/>
</dbReference>
<evidence type="ECO:0000256" key="7">
    <source>
        <dbReference type="ARBA" id="ARBA00022840"/>
    </source>
</evidence>
<evidence type="ECO:0000256" key="3">
    <source>
        <dbReference type="ARBA" id="ARBA00022448"/>
    </source>
</evidence>
<keyword evidence="19" id="KW-1185">Reference proteome</keyword>
<evidence type="ECO:0000256" key="9">
    <source>
        <dbReference type="ARBA" id="ARBA00022967"/>
    </source>
</evidence>
<dbReference type="CDD" id="cd17928">
    <property type="entry name" value="DEXDc_SecA"/>
    <property type="match status" value="1"/>
</dbReference>
<evidence type="ECO:0000256" key="14">
    <source>
        <dbReference type="SAM" id="MobiDB-lite"/>
    </source>
</evidence>
<dbReference type="Gene3D" id="3.90.1440.10">
    <property type="entry name" value="SecA, preprotein cross-linking domain"/>
    <property type="match status" value="1"/>
</dbReference>
<dbReference type="GO" id="GO:0008564">
    <property type="term" value="F:protein-exporting ATPase activity"/>
    <property type="evidence" value="ECO:0007669"/>
    <property type="project" value="UniProtKB-EC"/>
</dbReference>
<dbReference type="SUPFAM" id="SSF52540">
    <property type="entry name" value="P-loop containing nucleoside triphosphate hydrolases"/>
    <property type="match status" value="2"/>
</dbReference>
<dbReference type="SUPFAM" id="SSF81767">
    <property type="entry name" value="Pre-protein crosslinking domain of SecA"/>
    <property type="match status" value="1"/>
</dbReference>
<evidence type="ECO:0000256" key="6">
    <source>
        <dbReference type="ARBA" id="ARBA00022741"/>
    </source>
</evidence>
<dbReference type="InterPro" id="IPR011116">
    <property type="entry name" value="SecA_Wing/Scaffold"/>
</dbReference>
<dbReference type="GO" id="GO:0031522">
    <property type="term" value="C:cell envelope Sec protein transport complex"/>
    <property type="evidence" value="ECO:0007669"/>
    <property type="project" value="TreeGrafter"/>
</dbReference>
<feature type="compositionally biased region" description="Gly residues" evidence="14">
    <location>
        <begin position="940"/>
        <end position="950"/>
    </location>
</feature>
<dbReference type="PANTHER" id="PTHR30612:SF0">
    <property type="entry name" value="CHLOROPLAST PROTEIN-TRANSPORTING ATPASE"/>
    <property type="match status" value="1"/>
</dbReference>
<dbReference type="Pfam" id="PF01043">
    <property type="entry name" value="SecA_PP_bind"/>
    <property type="match status" value="1"/>
</dbReference>
<evidence type="ECO:0000256" key="11">
    <source>
        <dbReference type="ARBA" id="ARBA00023136"/>
    </source>
</evidence>
<comment type="subunit">
    <text evidence="12">Monomer and homodimer. Part of the essential Sec protein translocation apparatus which comprises SecA, SecYEG and auxiliary proteins SecDF. Other proteins may also be involved.</text>
</comment>
<evidence type="ECO:0000256" key="10">
    <source>
        <dbReference type="ARBA" id="ARBA00023010"/>
    </source>
</evidence>
<dbReference type="GO" id="GO:0006605">
    <property type="term" value="P:protein targeting"/>
    <property type="evidence" value="ECO:0007669"/>
    <property type="project" value="UniProtKB-UniRule"/>
</dbReference>
<feature type="binding site" evidence="12">
    <location>
        <position position="100"/>
    </location>
    <ligand>
        <name>ATP</name>
        <dbReference type="ChEBI" id="CHEBI:30616"/>
    </ligand>
</feature>
<evidence type="ECO:0000313" key="19">
    <source>
        <dbReference type="Proteomes" id="UP000478417"/>
    </source>
</evidence>
<keyword evidence="6 12" id="KW-0547">Nucleotide-binding</keyword>
<dbReference type="Pfam" id="PF21090">
    <property type="entry name" value="P-loop_SecA"/>
    <property type="match status" value="2"/>
</dbReference>
<dbReference type="SMART" id="SM00958">
    <property type="entry name" value="SecA_PP_bind"/>
    <property type="match status" value="1"/>
</dbReference>
<protein>
    <recommendedName>
        <fullName evidence="12 13">Protein translocase subunit SecA</fullName>
        <ecNumber evidence="12">7.4.2.8</ecNumber>
    </recommendedName>
</protein>
<dbReference type="PROSITE" id="PS51192">
    <property type="entry name" value="HELICASE_ATP_BIND_1"/>
    <property type="match status" value="1"/>
</dbReference>
<dbReference type="InterPro" id="IPR044722">
    <property type="entry name" value="SecA_SF2_C"/>
</dbReference>
<evidence type="ECO:0000256" key="8">
    <source>
        <dbReference type="ARBA" id="ARBA00022927"/>
    </source>
</evidence>
<feature type="domain" description="Helicase C-terminal" evidence="16">
    <location>
        <begin position="545"/>
        <end position="702"/>
    </location>
</feature>
<name>A0A6B2LYL3_9BACT</name>
<dbReference type="InterPro" id="IPR014018">
    <property type="entry name" value="SecA_motor_DEAD"/>
</dbReference>
<dbReference type="GO" id="GO:0005886">
    <property type="term" value="C:plasma membrane"/>
    <property type="evidence" value="ECO:0007669"/>
    <property type="project" value="UniProtKB-SubCell"/>
</dbReference>
<comment type="function">
    <text evidence="12">Part of the Sec protein translocase complex. Interacts with the SecYEG preprotein conducting channel. Has a central role in coupling the hydrolysis of ATP to the transfer of proteins into and across the cell membrane, serving as an ATP-driven molecular motor driving the stepwise translocation of polypeptide chains across the membrane.</text>
</comment>
<feature type="domain" description="SecA family profile" evidence="17">
    <location>
        <begin position="3"/>
        <end position="697"/>
    </location>
</feature>
<proteinExistence type="inferred from homology"/>
<sequence length="1004" mass="114469">MISKVLKRFSGSHYRRFIKKAQPIVERINKLELEYQSLSDAQLQAKTDEFRKRYKEGETLDDLLPEAFATVKNAARRLCGQEIEYVGTKDTWNMVHFDVQLIGGMCLHQNSIAEMATGEGKTLVATLPLYLNSLAGRGAQLVTVNEYLAQRDAEWMGHIYKFLGLTVGVIKGGHQQDNDEKRAAYNCDITYGTASEFGFDYLRDNGMAMSREAQVQNDHFFCIIDEVDSILIDEARTPLIISGPVEDDSSAPFLALRPQVEKLAKEQKRLCNKLVSDAKAIMENPDVDHAEGLYKMLQVKQGMPKNKILLRLLEVGKIRKEFDAYDLEMSADYNKKQAYALKEELFFSVDEKQRSSDLTERGRMLLRPDNPDAFVLPDLPTMYMEIDNREDLEPKEKAKLKAQEQTQFEQISEEIHIIGQLLRAFSLYERDVEYVVQDGKVMIVDENTGRVMPGRRWSDGLHQAVEAKEGVKIEKESKTYATITLQNYFRLYEKLAGMTGTAETEANEFKDIYNLNVMVIPTNQPNIRIDENDIIYKTRREKYNAVIDEITQAHERGQPCLVGTVSVDSSEVLSRMLKRAKIPHSVLNAKYHAQEAEIITRAGHRGAVTIATNMAGRGTDIKLGEGIADLGGLYVIGTERHTSRRIDRQLRGRCARQGDPGKSRSFLSLEDELMRLYSQGSAGKLLESSFEEGEPLEHRWLNPMIERAQKTVEQHHYSIRKRLLQYDDVGSKQREVIYALRNEAITSDTPKTLIFELIEEELESRAEEFGVMVAKSGENEKEIKDYYTWLMQTFPIRLKIDDLKGIEGPDILKKTLERIEEAYQLKEEAEEPEALRRLERIVLISNIDRHYQNHLTEMEDLRQSVGLRGYGQKDPLVEYKNEAFVYFDEMLGRVRGDICSSIFRSVTNVRAFESMVARLRDRAREQGPTGPDGEQPQLAGQGGTPGGGGSVQLPKVKKAPVRIANEPGRNEMVVIQRGPEKQEMKWKKAERLVKEDGWQLVGKA</sequence>
<dbReference type="Gene3D" id="1.10.3060.10">
    <property type="entry name" value="Helical scaffold and wing domains of SecA"/>
    <property type="match status" value="1"/>
</dbReference>
<dbReference type="RefSeq" id="WP_163962850.1">
    <property type="nucleotide sequence ID" value="NZ_JAAGNX010000001.1"/>
</dbReference>
<dbReference type="GO" id="GO:0043952">
    <property type="term" value="P:protein transport by the Sec complex"/>
    <property type="evidence" value="ECO:0007669"/>
    <property type="project" value="TreeGrafter"/>
</dbReference>
<dbReference type="SUPFAM" id="SSF81886">
    <property type="entry name" value="Helical scaffold and wing domains of SecA"/>
    <property type="match status" value="1"/>
</dbReference>
<gene>
    <name evidence="12 18" type="primary">secA</name>
    <name evidence="18" type="ORF">G0Q06_04475</name>
</gene>
<keyword evidence="3 12" id="KW-0813">Transport</keyword>
<dbReference type="InterPro" id="IPR001650">
    <property type="entry name" value="Helicase_C-like"/>
</dbReference>
<dbReference type="InterPro" id="IPR020937">
    <property type="entry name" value="SecA_CS"/>
</dbReference>
<dbReference type="InterPro" id="IPR036670">
    <property type="entry name" value="SecA_X-link_sf"/>
</dbReference>
<dbReference type="GO" id="GO:0065002">
    <property type="term" value="P:intracellular protein transmembrane transport"/>
    <property type="evidence" value="ECO:0007669"/>
    <property type="project" value="UniProtKB-UniRule"/>
</dbReference>
<dbReference type="InterPro" id="IPR036266">
    <property type="entry name" value="SecA_Wing/Scaffold_sf"/>
</dbReference>
<keyword evidence="7 12" id="KW-0067">ATP-binding</keyword>
<dbReference type="PROSITE" id="PS01312">
    <property type="entry name" value="SECA"/>
    <property type="match status" value="1"/>
</dbReference>
<keyword evidence="5 12" id="KW-0963">Cytoplasm</keyword>
<keyword evidence="9 12" id="KW-1278">Translocase</keyword>
<comment type="subcellular location">
    <subcellularLocation>
        <location evidence="12">Cell membrane</location>
        <topology evidence="12">Peripheral membrane protein</topology>
        <orientation evidence="12">Cytoplasmic side</orientation>
    </subcellularLocation>
    <subcellularLocation>
        <location evidence="12">Cytoplasm</location>
    </subcellularLocation>
    <subcellularLocation>
        <location evidence="1">Membrane</location>
        <topology evidence="1">Peripheral membrane protein</topology>
    </subcellularLocation>
    <text evidence="12">Distribution is 50-50.</text>
</comment>
<evidence type="ECO:0000256" key="13">
    <source>
        <dbReference type="RuleBase" id="RU003874"/>
    </source>
</evidence>
<evidence type="ECO:0000256" key="5">
    <source>
        <dbReference type="ARBA" id="ARBA00022490"/>
    </source>
</evidence>
<feature type="domain" description="Helicase ATP-binding" evidence="15">
    <location>
        <begin position="102"/>
        <end position="263"/>
    </location>
</feature>
<dbReference type="InterPro" id="IPR027417">
    <property type="entry name" value="P-loop_NTPase"/>
</dbReference>
<keyword evidence="11 12" id="KW-0472">Membrane</keyword>
<dbReference type="PRINTS" id="PR00906">
    <property type="entry name" value="SECA"/>
</dbReference>
<dbReference type="NCBIfam" id="TIGR00963">
    <property type="entry name" value="secA"/>
    <property type="match status" value="1"/>
</dbReference>
<dbReference type="InterPro" id="IPR000185">
    <property type="entry name" value="SecA"/>
</dbReference>
<evidence type="ECO:0000256" key="12">
    <source>
        <dbReference type="HAMAP-Rule" id="MF_01382"/>
    </source>
</evidence>
<dbReference type="GO" id="GO:0017038">
    <property type="term" value="P:protein import"/>
    <property type="evidence" value="ECO:0007669"/>
    <property type="project" value="InterPro"/>
</dbReference>
<dbReference type="EMBL" id="JAAGNX010000001">
    <property type="protein sequence ID" value="NDV61698.1"/>
    <property type="molecule type" value="Genomic_DNA"/>
</dbReference>
<dbReference type="PROSITE" id="PS51196">
    <property type="entry name" value="SECA_MOTOR_DEAD"/>
    <property type="match status" value="1"/>
</dbReference>
<feature type="region of interest" description="Disordered" evidence="14">
    <location>
        <begin position="923"/>
        <end position="963"/>
    </location>
</feature>
<dbReference type="EC" id="7.4.2.8" evidence="12"/>
<evidence type="ECO:0000259" key="17">
    <source>
        <dbReference type="PROSITE" id="PS51196"/>
    </source>
</evidence>
<dbReference type="HAMAP" id="MF_01382">
    <property type="entry name" value="SecA"/>
    <property type="match status" value="1"/>
</dbReference>
<evidence type="ECO:0000259" key="16">
    <source>
        <dbReference type="PROSITE" id="PS51194"/>
    </source>
</evidence>
<feature type="binding site" evidence="12">
    <location>
        <position position="620"/>
    </location>
    <ligand>
        <name>ATP</name>
        <dbReference type="ChEBI" id="CHEBI:30616"/>
    </ligand>
</feature>
<dbReference type="FunFam" id="3.40.50.300:FF:000246">
    <property type="entry name" value="Preprotein translocase subunit SecA"/>
    <property type="match status" value="1"/>
</dbReference>
<dbReference type="PROSITE" id="PS51194">
    <property type="entry name" value="HELICASE_CTER"/>
    <property type="match status" value="1"/>
</dbReference>
<comment type="catalytic activity">
    <reaction evidence="12">
        <text>ATP + H2O + cellular proteinSide 1 = ADP + phosphate + cellular proteinSide 2.</text>
        <dbReference type="EC" id="7.4.2.8"/>
    </reaction>
</comment>
<dbReference type="GO" id="GO:0005829">
    <property type="term" value="C:cytosol"/>
    <property type="evidence" value="ECO:0007669"/>
    <property type="project" value="TreeGrafter"/>
</dbReference>
<keyword evidence="4 12" id="KW-1003">Cell membrane</keyword>
<dbReference type="InterPro" id="IPR011130">
    <property type="entry name" value="SecA_preprotein_X-link_dom"/>
</dbReference>
<evidence type="ECO:0000256" key="2">
    <source>
        <dbReference type="ARBA" id="ARBA00007650"/>
    </source>
</evidence>
<accession>A0A6B2LYL3</accession>
<dbReference type="AlphaFoldDB" id="A0A6B2LYL3"/>
<comment type="caution">
    <text evidence="18">The sequence shown here is derived from an EMBL/GenBank/DDBJ whole genome shotgun (WGS) entry which is preliminary data.</text>
</comment>
<comment type="similarity">
    <text evidence="2 12 13">Belongs to the SecA family.</text>
</comment>
<dbReference type="SMART" id="SM00957">
    <property type="entry name" value="SecA_DEAD"/>
    <property type="match status" value="1"/>
</dbReference>
<feature type="binding site" evidence="12">
    <location>
        <begin position="118"/>
        <end position="122"/>
    </location>
    <ligand>
        <name>ATP</name>
        <dbReference type="ChEBI" id="CHEBI:30616"/>
    </ligand>
</feature>
<dbReference type="GO" id="GO:0005524">
    <property type="term" value="F:ATP binding"/>
    <property type="evidence" value="ECO:0007669"/>
    <property type="project" value="UniProtKB-UniRule"/>
</dbReference>
<evidence type="ECO:0000256" key="1">
    <source>
        <dbReference type="ARBA" id="ARBA00004170"/>
    </source>
</evidence>
<dbReference type="InterPro" id="IPR014001">
    <property type="entry name" value="Helicase_ATP-bd"/>
</dbReference>
<reference evidence="18 19" key="1">
    <citation type="submission" date="2020-02" db="EMBL/GenBank/DDBJ databases">
        <title>Albibacoteraceae fam. nov., the first described family within the subdivision 4 Verrucomicrobia.</title>
        <authorList>
            <person name="Xi F."/>
        </authorList>
    </citation>
    <scope>NUCLEOTIDE SEQUENCE [LARGE SCALE GENOMIC DNA]</scope>
    <source>
        <strain evidence="18 19">CK1056</strain>
    </source>
</reference>
<dbReference type="InterPro" id="IPR011115">
    <property type="entry name" value="SecA_DEAD"/>
</dbReference>
<evidence type="ECO:0000313" key="18">
    <source>
        <dbReference type="EMBL" id="NDV61698.1"/>
    </source>
</evidence>